<dbReference type="Pfam" id="PF25806">
    <property type="entry name" value="RHH_ERCC6L2"/>
    <property type="match status" value="1"/>
</dbReference>
<dbReference type="GO" id="GO:0016787">
    <property type="term" value="F:hydrolase activity"/>
    <property type="evidence" value="ECO:0007669"/>
    <property type="project" value="UniProtKB-KW"/>
</dbReference>
<dbReference type="InterPro" id="IPR000330">
    <property type="entry name" value="SNF2_N"/>
</dbReference>
<keyword evidence="10" id="KW-1185">Reference proteome</keyword>
<feature type="compositionally biased region" description="Basic residues" evidence="6">
    <location>
        <begin position="107"/>
        <end position="117"/>
    </location>
</feature>
<dbReference type="InterPro" id="IPR014001">
    <property type="entry name" value="Helicase_ATP-bd"/>
</dbReference>
<feature type="domain" description="Helicase C-terminal" evidence="8">
    <location>
        <begin position="628"/>
        <end position="784"/>
    </location>
</feature>
<dbReference type="Pfam" id="PF14773">
    <property type="entry name" value="VIGSSK"/>
    <property type="match status" value="1"/>
</dbReference>
<dbReference type="AlphaFoldDB" id="A0A1V8TV21"/>
<dbReference type="InterPro" id="IPR038718">
    <property type="entry name" value="SNF2-like_sf"/>
</dbReference>
<dbReference type="CDD" id="cd18793">
    <property type="entry name" value="SF2_C_SNF"/>
    <property type="match status" value="1"/>
</dbReference>
<feature type="compositionally biased region" description="Acidic residues" evidence="6">
    <location>
        <begin position="21"/>
        <end position="33"/>
    </location>
</feature>
<protein>
    <recommendedName>
        <fullName evidence="11">DNA excision repair protein ERCC-6-like 2</fullName>
    </recommendedName>
</protein>
<dbReference type="InterPro" id="IPR027417">
    <property type="entry name" value="P-loop_NTPase"/>
</dbReference>
<feature type="compositionally biased region" description="Polar residues" evidence="6">
    <location>
        <begin position="41"/>
        <end position="54"/>
    </location>
</feature>
<dbReference type="EMBL" id="NAJO01000001">
    <property type="protein sequence ID" value="OQO15032.1"/>
    <property type="molecule type" value="Genomic_DNA"/>
</dbReference>
<gene>
    <name evidence="9" type="ORF">B0A48_00414</name>
</gene>
<dbReference type="SUPFAM" id="SSF52540">
    <property type="entry name" value="P-loop containing nucleoside triphosphate hydrolases"/>
    <property type="match status" value="2"/>
</dbReference>
<evidence type="ECO:0000256" key="3">
    <source>
        <dbReference type="ARBA" id="ARBA00022801"/>
    </source>
</evidence>
<feature type="region of interest" description="Disordered" evidence="6">
    <location>
        <begin position="1"/>
        <end position="54"/>
    </location>
</feature>
<keyword evidence="2" id="KW-0547">Nucleotide-binding</keyword>
<feature type="compositionally biased region" description="Polar residues" evidence="6">
    <location>
        <begin position="173"/>
        <end position="183"/>
    </location>
</feature>
<dbReference type="SMART" id="SM00487">
    <property type="entry name" value="DEXDc"/>
    <property type="match status" value="1"/>
</dbReference>
<proteinExistence type="predicted"/>
<dbReference type="SUPFAM" id="SSF55729">
    <property type="entry name" value="Acyl-CoA N-acyltransferases (Nat)"/>
    <property type="match status" value="1"/>
</dbReference>
<dbReference type="Gene3D" id="3.40.50.300">
    <property type="entry name" value="P-loop containing nucleotide triphosphate hydrolases"/>
    <property type="match status" value="1"/>
</dbReference>
<evidence type="ECO:0000313" key="10">
    <source>
        <dbReference type="Proteomes" id="UP000192596"/>
    </source>
</evidence>
<evidence type="ECO:0008006" key="11">
    <source>
        <dbReference type="Google" id="ProtNLM"/>
    </source>
</evidence>
<evidence type="ECO:0000256" key="5">
    <source>
        <dbReference type="ARBA" id="ARBA00023242"/>
    </source>
</evidence>
<comment type="subcellular location">
    <subcellularLocation>
        <location evidence="1">Nucleus</location>
    </subcellularLocation>
</comment>
<dbReference type="SMART" id="SM00490">
    <property type="entry name" value="HELICc"/>
    <property type="match status" value="1"/>
</dbReference>
<dbReference type="PANTHER" id="PTHR45629:SF7">
    <property type="entry name" value="DNA EXCISION REPAIR PROTEIN ERCC-6-RELATED"/>
    <property type="match status" value="1"/>
</dbReference>
<evidence type="ECO:0000256" key="1">
    <source>
        <dbReference type="ARBA" id="ARBA00004123"/>
    </source>
</evidence>
<dbReference type="OrthoDB" id="413460at2759"/>
<dbReference type="InterPro" id="IPR029256">
    <property type="entry name" value="Heliccase-ass-bd"/>
</dbReference>
<evidence type="ECO:0000256" key="4">
    <source>
        <dbReference type="ARBA" id="ARBA00022840"/>
    </source>
</evidence>
<dbReference type="InterPro" id="IPR057931">
    <property type="entry name" value="RHH_ERCC6L2"/>
</dbReference>
<dbReference type="InterPro" id="IPR016181">
    <property type="entry name" value="Acyl_CoA_acyltransferase"/>
</dbReference>
<dbReference type="Gene3D" id="3.40.50.10810">
    <property type="entry name" value="Tandem AAA-ATPase domain"/>
    <property type="match status" value="1"/>
</dbReference>
<dbReference type="FunFam" id="3.40.50.10810:FF:000019">
    <property type="entry name" value="DNA excision repair protein ERCC-6-like 2 isoform X1"/>
    <property type="match status" value="1"/>
</dbReference>
<keyword evidence="5" id="KW-0539">Nucleus</keyword>
<dbReference type="Pfam" id="PF00176">
    <property type="entry name" value="SNF2-rel_dom"/>
    <property type="match status" value="1"/>
</dbReference>
<evidence type="ECO:0000256" key="6">
    <source>
        <dbReference type="SAM" id="MobiDB-lite"/>
    </source>
</evidence>
<dbReference type="InterPro" id="IPR001650">
    <property type="entry name" value="Helicase_C-like"/>
</dbReference>
<dbReference type="InterPro" id="IPR050496">
    <property type="entry name" value="SNF2_RAD54_helicase_repair"/>
</dbReference>
<evidence type="ECO:0000313" key="9">
    <source>
        <dbReference type="EMBL" id="OQO15032.1"/>
    </source>
</evidence>
<feature type="compositionally biased region" description="Basic and acidic residues" evidence="6">
    <location>
        <begin position="141"/>
        <end position="153"/>
    </location>
</feature>
<comment type="caution">
    <text evidence="9">The sequence shown here is derived from an EMBL/GenBank/DDBJ whole genome shotgun (WGS) entry which is preliminary data.</text>
</comment>
<evidence type="ECO:0000256" key="2">
    <source>
        <dbReference type="ARBA" id="ARBA00022741"/>
    </source>
</evidence>
<dbReference type="GO" id="GO:0005524">
    <property type="term" value="F:ATP binding"/>
    <property type="evidence" value="ECO:0007669"/>
    <property type="project" value="InterPro"/>
</dbReference>
<evidence type="ECO:0000259" key="8">
    <source>
        <dbReference type="PROSITE" id="PS51194"/>
    </source>
</evidence>
<keyword evidence="4" id="KW-0067">ATP-binding</keyword>
<dbReference type="PANTHER" id="PTHR45629">
    <property type="entry name" value="SNF2/RAD54 FAMILY MEMBER"/>
    <property type="match status" value="1"/>
</dbReference>
<dbReference type="CDD" id="cd04301">
    <property type="entry name" value="NAT_SF"/>
    <property type="match status" value="1"/>
</dbReference>
<sequence>MPTLSGRRRPLTLEEKVNIEAGEDSPSDSDDLDMLPRKRIATSSKGQDVSSNEYINSIQDAQDVVEITSDDNPGLTSGAIKKSKPRTKGEKITFDDDESSDEAYKTFQKRKTVKRKKEATDRAAVKKRSTKSSMVGVRKKTLLDKKSGKERAWGEPSDDEALMETSLPDYLQQRRSSWDQKQNAPGDDSLLLPPTYDDVEFSDDERLEDLAERPTVTESMPPINSFEDIELKFSGGLIPAPVAQFLKPYQIDGVQFLHHAFVYQKGVILGDDMGLGKTVQIVAFLTVAFGKTGDERDKKRMRKIRRLGDKQWYPRALLIMPGSLMRNWENELAKWGWWHVYVCHGTKSKREEALHAATSGRLEVMITTYDTYRTYASEINAIRWDCVVADECHKIKEKTSAITKQMNDVNALCRIGLTGTAIQNKYEELWTLLNWTNPGTFGPISSWKQMICIPLKLGQSHDATLAQLAKARETATKLTTNVLPPFFLRRTKALIAHQLPKKSDQVVFCPMTERQTEAYNNFCDSELIRCIRESSEPCDCGSGRKMGWCCYTEVDGMKWQHAVFPALVMFQKIANHLALLLPSTDNGDQHDKDVEKLKAAMPDSWLGLYKNKDSILNLANPDFCGKWRISRKLLRLWHAHGDKVLVFSYSVRLLKMLDLLFKTTTSYSVSYLSGETPYAERQETVDDFNSNANQFVFLISTKAGGLGLNITSANKVVIVDPNWNPSYDLQAQDRAYRIGQTRDVEVFRLISAGTIEEIVYARQVYKQQQANIGYNASVERRYFKGVQDQKDLKGEIFGLGNLFAPASENIKLRDIFNKTNIAESRADVEIAGLDLEASQAMDDLAGDDDPLLAPDDSKKAVAAMSRIAQEIIDEPASRRNRAKEKTKGRDPVQAILASVGVEYTHNNAEVIGTSKVEQRISSRARKVDLDGERERAFAPSQGDSVTAIARLDSEDDGGDGQSKAQILWKPDEEVRKRQFCSMARSFGYEDVGEFALVVEGWTQEERRRGLEVFYGKVARVYTPSTLHFWSHTAAWTEMMNLAFFTAHSSTKTMPGEVARFQTETQFINELGFQEGTFIAVLAFDQPDGEPYDGIIGTAAAKRYAPPTGALPPKSQQGETFSRSTESFATFAGAELWELRHMGVRPDLQGRGLAGCLMKFCEEEVQRLFDARKAKGEIVDGTGLMMLLTTLKEINETFYAKRGWKWDEEKKFGKGWMGSEAGFSVAHMSKRLVQ</sequence>
<reference evidence="10" key="1">
    <citation type="submission" date="2017-03" db="EMBL/GenBank/DDBJ databases">
        <title>Genomes of endolithic fungi from Antarctica.</title>
        <authorList>
            <person name="Coleine C."/>
            <person name="Masonjones S."/>
            <person name="Stajich J.E."/>
        </authorList>
    </citation>
    <scope>NUCLEOTIDE SEQUENCE [LARGE SCALE GENOMIC DNA]</scope>
    <source>
        <strain evidence="10">CCFEE 5527</strain>
    </source>
</reference>
<dbReference type="PROSITE" id="PS51192">
    <property type="entry name" value="HELICASE_ATP_BIND_1"/>
    <property type="match status" value="1"/>
</dbReference>
<dbReference type="Pfam" id="PF00271">
    <property type="entry name" value="Helicase_C"/>
    <property type="match status" value="1"/>
</dbReference>
<name>A0A1V8TV21_9PEZI</name>
<dbReference type="GO" id="GO:0005634">
    <property type="term" value="C:nucleus"/>
    <property type="evidence" value="ECO:0007669"/>
    <property type="project" value="UniProtKB-SubCell"/>
</dbReference>
<keyword evidence="3" id="KW-0378">Hydrolase</keyword>
<dbReference type="Proteomes" id="UP000192596">
    <property type="component" value="Unassembled WGS sequence"/>
</dbReference>
<accession>A0A1V8TV21</accession>
<dbReference type="InParanoid" id="A0A1V8TV21"/>
<dbReference type="STRING" id="1507870.A0A1V8TV21"/>
<dbReference type="Gene3D" id="3.40.630.30">
    <property type="match status" value="1"/>
</dbReference>
<dbReference type="PROSITE" id="PS51194">
    <property type="entry name" value="HELICASE_CTER"/>
    <property type="match status" value="1"/>
</dbReference>
<feature type="compositionally biased region" description="Basic residues" evidence="6">
    <location>
        <begin position="1"/>
        <end position="10"/>
    </location>
</feature>
<evidence type="ECO:0000259" key="7">
    <source>
        <dbReference type="PROSITE" id="PS51192"/>
    </source>
</evidence>
<feature type="domain" description="Helicase ATP-binding" evidence="7">
    <location>
        <begin position="258"/>
        <end position="439"/>
    </location>
</feature>
<feature type="region of interest" description="Disordered" evidence="6">
    <location>
        <begin position="68"/>
        <end position="195"/>
    </location>
</feature>
<dbReference type="InterPro" id="IPR049730">
    <property type="entry name" value="SNF2/RAD54-like_C"/>
</dbReference>
<organism evidence="9 10">
    <name type="scientific">Cryoendolithus antarcticus</name>
    <dbReference type="NCBI Taxonomy" id="1507870"/>
    <lineage>
        <taxon>Eukaryota</taxon>
        <taxon>Fungi</taxon>
        <taxon>Dikarya</taxon>
        <taxon>Ascomycota</taxon>
        <taxon>Pezizomycotina</taxon>
        <taxon>Dothideomycetes</taxon>
        <taxon>Dothideomycetidae</taxon>
        <taxon>Cladosporiales</taxon>
        <taxon>Cladosporiaceae</taxon>
        <taxon>Cryoendolithus</taxon>
    </lineage>
</organism>